<evidence type="ECO:0000313" key="1">
    <source>
        <dbReference type="EMBL" id="GAF81096.1"/>
    </source>
</evidence>
<name>X0T166_9ZZZZ</name>
<protein>
    <submittedName>
        <fullName evidence="1">Uncharacterized protein</fullName>
    </submittedName>
</protein>
<reference evidence="1" key="1">
    <citation type="journal article" date="2014" name="Front. Microbiol.">
        <title>High frequency of phylogenetically diverse reductive dehalogenase-homologous genes in deep subseafloor sedimentary metagenomes.</title>
        <authorList>
            <person name="Kawai M."/>
            <person name="Futagami T."/>
            <person name="Toyoda A."/>
            <person name="Takaki Y."/>
            <person name="Nishi S."/>
            <person name="Hori S."/>
            <person name="Arai W."/>
            <person name="Tsubouchi T."/>
            <person name="Morono Y."/>
            <person name="Uchiyama I."/>
            <person name="Ito T."/>
            <person name="Fujiyama A."/>
            <person name="Inagaki F."/>
            <person name="Takami H."/>
        </authorList>
    </citation>
    <scope>NUCLEOTIDE SEQUENCE</scope>
    <source>
        <strain evidence="1">Expedition CK06-06</strain>
    </source>
</reference>
<gene>
    <name evidence="1" type="ORF">S01H1_06434</name>
</gene>
<comment type="caution">
    <text evidence="1">The sequence shown here is derived from an EMBL/GenBank/DDBJ whole genome shotgun (WGS) entry which is preliminary data.</text>
</comment>
<dbReference type="EMBL" id="BARS01003323">
    <property type="protein sequence ID" value="GAF81096.1"/>
    <property type="molecule type" value="Genomic_DNA"/>
</dbReference>
<organism evidence="1">
    <name type="scientific">marine sediment metagenome</name>
    <dbReference type="NCBI Taxonomy" id="412755"/>
    <lineage>
        <taxon>unclassified sequences</taxon>
        <taxon>metagenomes</taxon>
        <taxon>ecological metagenomes</taxon>
    </lineage>
</organism>
<accession>X0T166</accession>
<sequence>NTPLHDWSSHGSDAWRYLALVVKEHSPEVIPGLPLHQEESNFKPQDFQPLKAVDMKLHELFEARDDAKKQRSRHQRLS</sequence>
<proteinExistence type="predicted"/>
<dbReference type="AlphaFoldDB" id="X0T166"/>
<feature type="non-terminal residue" evidence="1">
    <location>
        <position position="1"/>
    </location>
</feature>